<reference evidence="2 3" key="1">
    <citation type="journal article" date="2019" name="Genome Biol. Evol.">
        <title>Insights into the evolution of the New World diploid cottons (Gossypium, subgenus Houzingenia) based on genome sequencing.</title>
        <authorList>
            <person name="Grover C.E."/>
            <person name="Arick M.A. 2nd"/>
            <person name="Thrash A."/>
            <person name="Conover J.L."/>
            <person name="Sanders W.S."/>
            <person name="Peterson D.G."/>
            <person name="Frelichowski J.E."/>
            <person name="Scheffler J.A."/>
            <person name="Scheffler B.E."/>
            <person name="Wendel J.F."/>
        </authorList>
    </citation>
    <scope>NUCLEOTIDE SEQUENCE [LARGE SCALE GENOMIC DNA]</scope>
    <source>
        <strain evidence="2">57</strain>
        <tissue evidence="2">Leaf</tissue>
    </source>
</reference>
<dbReference type="Proteomes" id="UP000593573">
    <property type="component" value="Unassembled WGS sequence"/>
</dbReference>
<keyword evidence="3" id="KW-1185">Reference proteome</keyword>
<evidence type="ECO:0000313" key="2">
    <source>
        <dbReference type="EMBL" id="MBA0648210.1"/>
    </source>
</evidence>
<keyword evidence="1" id="KW-1133">Transmembrane helix</keyword>
<dbReference type="EMBL" id="JABFAB010000005">
    <property type="protein sequence ID" value="MBA0648210.1"/>
    <property type="molecule type" value="Genomic_DNA"/>
</dbReference>
<name>A0A7J8UCT9_9ROSI</name>
<accession>A0A7J8UCT9</accession>
<evidence type="ECO:0000256" key="1">
    <source>
        <dbReference type="SAM" id="Phobius"/>
    </source>
</evidence>
<dbReference type="OrthoDB" id="1937310at2759"/>
<keyword evidence="1" id="KW-0812">Transmembrane</keyword>
<comment type="caution">
    <text evidence="2">The sequence shown here is derived from an EMBL/GenBank/DDBJ whole genome shotgun (WGS) entry which is preliminary data.</text>
</comment>
<keyword evidence="1" id="KW-0472">Membrane</keyword>
<organism evidence="2 3">
    <name type="scientific">Gossypium klotzschianum</name>
    <dbReference type="NCBI Taxonomy" id="34286"/>
    <lineage>
        <taxon>Eukaryota</taxon>
        <taxon>Viridiplantae</taxon>
        <taxon>Streptophyta</taxon>
        <taxon>Embryophyta</taxon>
        <taxon>Tracheophyta</taxon>
        <taxon>Spermatophyta</taxon>
        <taxon>Magnoliopsida</taxon>
        <taxon>eudicotyledons</taxon>
        <taxon>Gunneridae</taxon>
        <taxon>Pentapetalae</taxon>
        <taxon>rosids</taxon>
        <taxon>malvids</taxon>
        <taxon>Malvales</taxon>
        <taxon>Malvaceae</taxon>
        <taxon>Malvoideae</taxon>
        <taxon>Gossypium</taxon>
    </lineage>
</organism>
<protein>
    <submittedName>
        <fullName evidence="2">Uncharacterized protein</fullName>
    </submittedName>
</protein>
<gene>
    <name evidence="2" type="ORF">Goklo_015976</name>
</gene>
<evidence type="ECO:0000313" key="3">
    <source>
        <dbReference type="Proteomes" id="UP000593573"/>
    </source>
</evidence>
<dbReference type="AlphaFoldDB" id="A0A7J8UCT9"/>
<proteinExistence type="predicted"/>
<feature type="transmembrane region" description="Helical" evidence="1">
    <location>
        <begin position="69"/>
        <end position="87"/>
    </location>
</feature>
<sequence>MSAGLASWCLPVDLANYDRQWAWRRRDCQRAWLIAWLGVGFDRFLLRAFHVVDFWKFVGQMNCLVWPDAQIIALSLGFLFIHVLVQIEKSKFQKLKNGGCYGLCDMGTCHFSFPGLFSCFFVFWAYAACLYPSMHHNAIASLHENHKASKVGQEKEKKDASSIIYLELLEAWISLKGTKFCGANLRFIDHCIRTTHALVYFKYVIVAEAS</sequence>
<feature type="transmembrane region" description="Helical" evidence="1">
    <location>
        <begin position="31"/>
        <end position="49"/>
    </location>
</feature>
<feature type="transmembrane region" description="Helical" evidence="1">
    <location>
        <begin position="108"/>
        <end position="127"/>
    </location>
</feature>